<dbReference type="PANTHER" id="PTHR35372">
    <property type="entry name" value="ATP BINDING PROTEIN-RELATED"/>
    <property type="match status" value="1"/>
</dbReference>
<keyword evidence="6" id="KW-1185">Reference proteome</keyword>
<keyword evidence="2" id="KW-0378">Hydrolase</keyword>
<evidence type="ECO:0000259" key="4">
    <source>
        <dbReference type="PROSITE" id="PS51206"/>
    </source>
</evidence>
<dbReference type="PROSITE" id="PS51206">
    <property type="entry name" value="SF3_HELICASE_1"/>
    <property type="match status" value="1"/>
</dbReference>
<organism evidence="5 6">
    <name type="scientific">Clostridium isatidis</name>
    <dbReference type="NCBI Taxonomy" id="182773"/>
    <lineage>
        <taxon>Bacteria</taxon>
        <taxon>Bacillati</taxon>
        <taxon>Bacillota</taxon>
        <taxon>Clostridia</taxon>
        <taxon>Eubacteriales</taxon>
        <taxon>Clostridiaceae</taxon>
        <taxon>Clostridium</taxon>
    </lineage>
</organism>
<evidence type="ECO:0000256" key="3">
    <source>
        <dbReference type="ARBA" id="ARBA00022840"/>
    </source>
</evidence>
<dbReference type="InterPro" id="IPR051620">
    <property type="entry name" value="ORF904-like_C"/>
</dbReference>
<dbReference type="PANTHER" id="PTHR35372:SF2">
    <property type="entry name" value="SF3 HELICASE DOMAIN-CONTAINING PROTEIN"/>
    <property type="match status" value="1"/>
</dbReference>
<evidence type="ECO:0000256" key="2">
    <source>
        <dbReference type="ARBA" id="ARBA00022801"/>
    </source>
</evidence>
<evidence type="ECO:0000313" key="6">
    <source>
        <dbReference type="Proteomes" id="UP000264883"/>
    </source>
</evidence>
<dbReference type="EMBL" id="CP016786">
    <property type="protein sequence ID" value="ASW43356.1"/>
    <property type="molecule type" value="Genomic_DNA"/>
</dbReference>
<dbReference type="GO" id="GO:0005524">
    <property type="term" value="F:ATP binding"/>
    <property type="evidence" value="ECO:0007669"/>
    <property type="project" value="UniProtKB-KW"/>
</dbReference>
<dbReference type="KEGG" id="cia:BEN51_07640"/>
<gene>
    <name evidence="5" type="ORF">BEN51_07640</name>
</gene>
<dbReference type="GO" id="GO:0016787">
    <property type="term" value="F:hydrolase activity"/>
    <property type="evidence" value="ECO:0007669"/>
    <property type="project" value="UniProtKB-KW"/>
</dbReference>
<dbReference type="SMART" id="SM00885">
    <property type="entry name" value="D5_N"/>
    <property type="match status" value="1"/>
</dbReference>
<dbReference type="Proteomes" id="UP000264883">
    <property type="component" value="Chromosome"/>
</dbReference>
<protein>
    <recommendedName>
        <fullName evidence="4">SF3 helicase domain-containing protein</fullName>
    </recommendedName>
</protein>
<sequence>MLIKTSEQLVKEFITEEIVVKGCPDNLYKVLVLIEQIKQSGNRMAYVKLKQHCDIVDENLLSSIMKAFLKGIDIKKDQVQDEVEIPIDDALVEELKTIVTNSKAIALGFYYDEKNKLRLNTNKCISYLRKIAEFIIKHGVLMIYNQKEGIFQELNDELMGTILRYLMNTAIPDSWKKVYERDIIDGLMREVPRVDTNIIDDTLIAFNNGVYNVVTKKLLPHDKKYMFTSKSPIDYLKDADCPIFKKAIKEITCNDDELLSCLQEIFGNALINNTKAERAFFFTGVGSNGKSFCSEVLTEIVGVNNVSNIQLSKFSERFGIEGIVSKTLNIANENELGGAISTENLKAIISGDTINISRKFKQAINYKSTIKLIFLLNTLPDTLDNTHGYYRKILIVPFNRVFKPEDIDKKLKEKVCTELSGVLNWCLEGAERLINNDYNFTESKAIEKVTKAYKEEQNPVEAYLNEVLVYEEGSSETKKAVLDAYKSWIEGEGISARGSDSPQRFWRALNNSTKINLNYELTYKKISGTLYLRDFKIDYSKLPKQEVKYTFSN</sequence>
<keyword evidence="1" id="KW-0547">Nucleotide-binding</keyword>
<dbReference type="Pfam" id="PF19263">
    <property type="entry name" value="DUF5906"/>
    <property type="match status" value="1"/>
</dbReference>
<dbReference type="InterPro" id="IPR045455">
    <property type="entry name" value="NrS-1_pol-like_helicase"/>
</dbReference>
<dbReference type="InterPro" id="IPR006500">
    <property type="entry name" value="Helicase_put_C_phage/plasmid"/>
</dbReference>
<dbReference type="OrthoDB" id="9763644at2"/>
<keyword evidence="3" id="KW-0067">ATP-binding</keyword>
<feature type="domain" description="SF3 helicase" evidence="4">
    <location>
        <begin position="257"/>
        <end position="411"/>
    </location>
</feature>
<dbReference type="AlphaFoldDB" id="A0A343JCU8"/>
<reference evidence="5 6" key="1">
    <citation type="submission" date="2016-08" db="EMBL/GenBank/DDBJ databases">
        <title>Complete Genome Sequence Of The Indigo Reducing Clostridium isatidis DSM15098.</title>
        <authorList>
            <person name="Little G.T."/>
            <person name="Minton N.P."/>
        </authorList>
    </citation>
    <scope>NUCLEOTIDE SEQUENCE [LARGE SCALE GENOMIC DNA]</scope>
    <source>
        <strain evidence="5 6">DSM 15098</strain>
    </source>
</reference>
<dbReference type="InterPro" id="IPR027417">
    <property type="entry name" value="P-loop_NTPase"/>
</dbReference>
<evidence type="ECO:0000256" key="1">
    <source>
        <dbReference type="ARBA" id="ARBA00022741"/>
    </source>
</evidence>
<dbReference type="Pfam" id="PF08706">
    <property type="entry name" value="D5_N"/>
    <property type="match status" value="1"/>
</dbReference>
<dbReference type="NCBIfam" id="TIGR01613">
    <property type="entry name" value="primase_Cterm"/>
    <property type="match status" value="1"/>
</dbReference>
<dbReference type="SUPFAM" id="SSF52540">
    <property type="entry name" value="P-loop containing nucleoside triphosphate hydrolases"/>
    <property type="match status" value="1"/>
</dbReference>
<accession>A0A343JCU8</accession>
<dbReference type="RefSeq" id="WP_119865491.1">
    <property type="nucleotide sequence ID" value="NZ_CP016786.1"/>
</dbReference>
<dbReference type="InterPro" id="IPR014818">
    <property type="entry name" value="Phage/plasmid_primase_P4_C"/>
</dbReference>
<proteinExistence type="predicted"/>
<evidence type="ECO:0000313" key="5">
    <source>
        <dbReference type="EMBL" id="ASW43356.1"/>
    </source>
</evidence>
<dbReference type="Gene3D" id="3.40.50.300">
    <property type="entry name" value="P-loop containing nucleotide triphosphate hydrolases"/>
    <property type="match status" value="1"/>
</dbReference>
<dbReference type="InterPro" id="IPR014015">
    <property type="entry name" value="Helicase_SF3_DNA-vir"/>
</dbReference>
<name>A0A343JCU8_9CLOT</name>